<keyword evidence="2" id="KW-1185">Reference proteome</keyword>
<evidence type="ECO:0008006" key="3">
    <source>
        <dbReference type="Google" id="ProtNLM"/>
    </source>
</evidence>
<evidence type="ECO:0000313" key="1">
    <source>
        <dbReference type="EMBL" id="AWM31711.1"/>
    </source>
</evidence>
<dbReference type="EMBL" id="CP029145">
    <property type="protein sequence ID" value="AWM31711.1"/>
    <property type="molecule type" value="Genomic_DNA"/>
</dbReference>
<dbReference type="InterPro" id="IPR009078">
    <property type="entry name" value="Ferritin-like_SF"/>
</dbReference>
<proteinExistence type="predicted"/>
<dbReference type="OrthoDB" id="9797023at2"/>
<sequence>MLHVGFAADGRSGTVVAMADLEEVPAGFLTDRHVLKLMTRRLTEVGQRVRQRTLQLQSVDELTSDKLQDLSQELDKQLWQFRAHLG</sequence>
<organism evidence="1 2">
    <name type="scientific">Hymenobacter nivis</name>
    <dbReference type="NCBI Taxonomy" id="1850093"/>
    <lineage>
        <taxon>Bacteria</taxon>
        <taxon>Pseudomonadati</taxon>
        <taxon>Bacteroidota</taxon>
        <taxon>Cytophagia</taxon>
        <taxon>Cytophagales</taxon>
        <taxon>Hymenobacteraceae</taxon>
        <taxon>Hymenobacter</taxon>
    </lineage>
</organism>
<name>A0A2Z3GHK8_9BACT</name>
<dbReference type="KEGG" id="hnv:DDQ68_02250"/>
<dbReference type="Proteomes" id="UP000245999">
    <property type="component" value="Chromosome"/>
</dbReference>
<dbReference type="SUPFAM" id="SSF47240">
    <property type="entry name" value="Ferritin-like"/>
    <property type="match status" value="1"/>
</dbReference>
<evidence type="ECO:0000313" key="2">
    <source>
        <dbReference type="Proteomes" id="UP000245999"/>
    </source>
</evidence>
<dbReference type="AlphaFoldDB" id="A0A2Z3GHK8"/>
<protein>
    <recommendedName>
        <fullName evidence="3">Ferritin/DPS protein domain-containing protein</fullName>
    </recommendedName>
</protein>
<reference evidence="2" key="1">
    <citation type="submission" date="2018-04" db="EMBL/GenBank/DDBJ databases">
        <title>Complete genome of Antarctic heterotrophic bacterium Hymenobacter nivis.</title>
        <authorList>
            <person name="Terashima M."/>
        </authorList>
    </citation>
    <scope>NUCLEOTIDE SEQUENCE [LARGE SCALE GENOMIC DNA]</scope>
    <source>
        <strain evidence="2">NBRC 111535</strain>
    </source>
</reference>
<gene>
    <name evidence="1" type="ORF">DDQ68_02250</name>
</gene>
<dbReference type="InterPro" id="IPR012347">
    <property type="entry name" value="Ferritin-like"/>
</dbReference>
<accession>A0A2Z3GHK8</accession>
<dbReference type="Gene3D" id="1.20.1260.10">
    <property type="match status" value="1"/>
</dbReference>